<organism evidence="2 3">
    <name type="scientific">Candidatus Mancarchaeum acidiphilum</name>
    <dbReference type="NCBI Taxonomy" id="1920749"/>
    <lineage>
        <taxon>Archaea</taxon>
        <taxon>Candidatus Micrarchaeota</taxon>
        <taxon>Candidatus Mancarchaeum</taxon>
    </lineage>
</organism>
<protein>
    <submittedName>
        <fullName evidence="2">Uncharacterized protein</fullName>
    </submittedName>
</protein>
<accession>A0A218NNX1</accession>
<dbReference type="EMBL" id="CP019964">
    <property type="protein sequence ID" value="ASI14161.1"/>
    <property type="molecule type" value="Genomic_DNA"/>
</dbReference>
<sequence>MNGKRDSPTGRGSLFDRSENDQTGRNSNISELISVGKGNVELGNGVVKIAEGKYLVLELSEEKGPCPDNMCQLKAEINIRILGSINDPSSYEIIRTDKFTLAISKAVWHAIDKGRQGISIRKGRFGNLSVKGFSLTY</sequence>
<dbReference type="Proteomes" id="UP000197679">
    <property type="component" value="Chromosome"/>
</dbReference>
<dbReference type="OrthoDB" id="56524at2157"/>
<feature type="compositionally biased region" description="Basic and acidic residues" evidence="1">
    <location>
        <begin position="1"/>
        <end position="22"/>
    </location>
</feature>
<evidence type="ECO:0000313" key="2">
    <source>
        <dbReference type="EMBL" id="ASI14161.1"/>
    </source>
</evidence>
<dbReference type="KEGG" id="marh:Mia14_0880"/>
<dbReference type="RefSeq" id="WP_088820457.1">
    <property type="nucleotide sequence ID" value="NZ_CP019964.1"/>
</dbReference>
<keyword evidence="3" id="KW-1185">Reference proteome</keyword>
<dbReference type="GeneID" id="33314423"/>
<reference evidence="2 3" key="1">
    <citation type="journal article" date="2017" name="Nat. Commun.">
        <title>'ARMAN' archaea depend on association with euryarchaeal host in culture and in situ.</title>
        <authorList>
            <person name="Golyshina O."/>
            <person name="Toshchakov S."/>
            <person name="Makarova K."/>
            <person name="Gavrilov S."/>
            <person name="Korzhenkov A."/>
            <person name="La Cono V."/>
            <person name="Arcadi E."/>
            <person name="Nechitaylo T."/>
            <person name="Ferrer M."/>
            <person name="Kublanov I."/>
            <person name="Wolf Y."/>
            <person name="Yakimov M."/>
            <person name="Golyshin P."/>
            <person name="Slesarev A."/>
            <person name="Kozyavkin S."/>
        </authorList>
    </citation>
    <scope>NUCLEOTIDE SEQUENCE [LARGE SCALE GENOMIC DNA]</scope>
    <source>
        <strain evidence="2 3">Mia14</strain>
    </source>
</reference>
<evidence type="ECO:0000313" key="3">
    <source>
        <dbReference type="Proteomes" id="UP000197679"/>
    </source>
</evidence>
<dbReference type="AlphaFoldDB" id="A0A218NNX1"/>
<feature type="region of interest" description="Disordered" evidence="1">
    <location>
        <begin position="1"/>
        <end position="27"/>
    </location>
</feature>
<evidence type="ECO:0000256" key="1">
    <source>
        <dbReference type="SAM" id="MobiDB-lite"/>
    </source>
</evidence>
<gene>
    <name evidence="2" type="ORF">Mia14_0880</name>
</gene>
<proteinExistence type="predicted"/>
<name>A0A218NNX1_9ARCH</name>